<evidence type="ECO:0000256" key="5">
    <source>
        <dbReference type="ARBA" id="ARBA00022801"/>
    </source>
</evidence>
<evidence type="ECO:0000256" key="7">
    <source>
        <dbReference type="HAMAP-Rule" id="MF_01374"/>
    </source>
</evidence>
<evidence type="ECO:0000313" key="9">
    <source>
        <dbReference type="EMBL" id="SLN27136.1"/>
    </source>
</evidence>
<dbReference type="PANTHER" id="PTHR43705">
    <property type="entry name" value="HYDROXYACYLGLUTATHIONE HYDROLASE"/>
    <property type="match status" value="1"/>
</dbReference>
<feature type="domain" description="Metallo-beta-lactamase" evidence="8">
    <location>
        <begin position="13"/>
        <end position="170"/>
    </location>
</feature>
<evidence type="ECO:0000256" key="2">
    <source>
        <dbReference type="ARBA" id="ARBA00004963"/>
    </source>
</evidence>
<name>A0A1Y5RWF0_9RHOB</name>
<dbReference type="Pfam" id="PF16123">
    <property type="entry name" value="HAGH_C"/>
    <property type="match status" value="1"/>
</dbReference>
<accession>A0A1Y5RWF0</accession>
<dbReference type="CDD" id="cd07723">
    <property type="entry name" value="hydroxyacylglutathione_hydrolase_MBL-fold"/>
    <property type="match status" value="1"/>
</dbReference>
<organism evidence="9 10">
    <name type="scientific">Palleronia marisminoris</name>
    <dbReference type="NCBI Taxonomy" id="315423"/>
    <lineage>
        <taxon>Bacteria</taxon>
        <taxon>Pseudomonadati</taxon>
        <taxon>Pseudomonadota</taxon>
        <taxon>Alphaproteobacteria</taxon>
        <taxon>Rhodobacterales</taxon>
        <taxon>Roseobacteraceae</taxon>
        <taxon>Palleronia</taxon>
    </lineage>
</organism>
<dbReference type="HAMAP" id="MF_01374">
    <property type="entry name" value="Glyoxalase_2"/>
    <property type="match status" value="1"/>
</dbReference>
<protein>
    <recommendedName>
        <fullName evidence="7">Hydroxyacylglutathione hydrolase</fullName>
        <ecNumber evidence="7">3.1.2.6</ecNumber>
    </recommendedName>
    <alternativeName>
        <fullName evidence="7">Glyoxalase II</fullName>
        <shortName evidence="7">Glx II</shortName>
    </alternativeName>
</protein>
<dbReference type="InterPro" id="IPR035680">
    <property type="entry name" value="Clx_II_MBL"/>
</dbReference>
<dbReference type="SMART" id="SM00849">
    <property type="entry name" value="Lactamase_B"/>
    <property type="match status" value="1"/>
</dbReference>
<dbReference type="InterPro" id="IPR032282">
    <property type="entry name" value="HAGH_C"/>
</dbReference>
<dbReference type="InterPro" id="IPR017782">
    <property type="entry name" value="Hydroxyacylglutathione_Hdrlase"/>
</dbReference>
<comment type="catalytic activity">
    <reaction evidence="1 7">
        <text>an S-(2-hydroxyacyl)glutathione + H2O = a 2-hydroxy carboxylate + glutathione + H(+)</text>
        <dbReference type="Rhea" id="RHEA:21864"/>
        <dbReference type="ChEBI" id="CHEBI:15377"/>
        <dbReference type="ChEBI" id="CHEBI:15378"/>
        <dbReference type="ChEBI" id="CHEBI:57925"/>
        <dbReference type="ChEBI" id="CHEBI:58896"/>
        <dbReference type="ChEBI" id="CHEBI:71261"/>
        <dbReference type="EC" id="3.1.2.6"/>
    </reaction>
</comment>
<dbReference type="GO" id="GO:0019243">
    <property type="term" value="P:methylglyoxal catabolic process to D-lactate via S-lactoyl-glutathione"/>
    <property type="evidence" value="ECO:0007669"/>
    <property type="project" value="UniProtKB-UniRule"/>
</dbReference>
<dbReference type="InterPro" id="IPR036866">
    <property type="entry name" value="RibonucZ/Hydroxyglut_hydro"/>
</dbReference>
<dbReference type="PANTHER" id="PTHR43705:SF1">
    <property type="entry name" value="HYDROXYACYLGLUTATHIONE HYDROLASE GLOB"/>
    <property type="match status" value="1"/>
</dbReference>
<feature type="binding site" evidence="7">
    <location>
        <position position="132"/>
    </location>
    <ligand>
        <name>Zn(2+)</name>
        <dbReference type="ChEBI" id="CHEBI:29105"/>
        <label>2</label>
    </ligand>
</feature>
<keyword evidence="5 7" id="KW-0378">Hydrolase</keyword>
<evidence type="ECO:0000256" key="3">
    <source>
        <dbReference type="ARBA" id="ARBA00006759"/>
    </source>
</evidence>
<feature type="binding site" evidence="7">
    <location>
        <position position="132"/>
    </location>
    <ligand>
        <name>Zn(2+)</name>
        <dbReference type="ChEBI" id="CHEBI:29105"/>
        <label>1</label>
    </ligand>
</feature>
<keyword evidence="6 7" id="KW-0862">Zinc</keyword>
<evidence type="ECO:0000256" key="1">
    <source>
        <dbReference type="ARBA" id="ARBA00001623"/>
    </source>
</evidence>
<dbReference type="Gene3D" id="3.60.15.10">
    <property type="entry name" value="Ribonuclease Z/Hydroxyacylglutathione hydrolase-like"/>
    <property type="match status" value="1"/>
</dbReference>
<gene>
    <name evidence="9" type="primary">gloB_1</name>
    <name evidence="7" type="synonym">gloB</name>
    <name evidence="9" type="ORF">PAM7066_01057</name>
</gene>
<dbReference type="InterPro" id="IPR001279">
    <property type="entry name" value="Metallo-B-lactamas"/>
</dbReference>
<feature type="binding site" evidence="7">
    <location>
        <position position="58"/>
    </location>
    <ligand>
        <name>Zn(2+)</name>
        <dbReference type="ChEBI" id="CHEBI:29105"/>
        <label>2</label>
    </ligand>
</feature>
<dbReference type="Proteomes" id="UP000193870">
    <property type="component" value="Unassembled WGS sequence"/>
</dbReference>
<dbReference type="Pfam" id="PF00753">
    <property type="entry name" value="Lactamase_B"/>
    <property type="match status" value="1"/>
</dbReference>
<keyword evidence="4 7" id="KW-0479">Metal-binding</keyword>
<dbReference type="RefSeq" id="WP_175484570.1">
    <property type="nucleotide sequence ID" value="NZ_FOPF01000002.1"/>
</dbReference>
<dbReference type="AlphaFoldDB" id="A0A1Y5RWF0"/>
<comment type="similarity">
    <text evidence="3 7">Belongs to the metallo-beta-lactamase superfamily. Glyoxalase II family.</text>
</comment>
<comment type="cofactor">
    <cofactor evidence="7">
        <name>Zn(2+)</name>
        <dbReference type="ChEBI" id="CHEBI:29105"/>
    </cofactor>
    <text evidence="7">Binds 2 Zn(2+) ions per subunit.</text>
</comment>
<comment type="function">
    <text evidence="7">Thiolesterase that catalyzes the hydrolysis of S-D-lactoyl-glutathione to form glutathione and D-lactic acid.</text>
</comment>
<dbReference type="GO" id="GO:0046872">
    <property type="term" value="F:metal ion binding"/>
    <property type="evidence" value="ECO:0007669"/>
    <property type="project" value="UniProtKB-KW"/>
</dbReference>
<proteinExistence type="inferred from homology"/>
<comment type="pathway">
    <text evidence="2 7">Secondary metabolite metabolism; methylglyoxal degradation; (R)-lactate from methylglyoxal: step 2/2.</text>
</comment>
<evidence type="ECO:0000256" key="6">
    <source>
        <dbReference type="ARBA" id="ARBA00022833"/>
    </source>
</evidence>
<dbReference type="InterPro" id="IPR050110">
    <property type="entry name" value="Glyoxalase_II_hydrolase"/>
</dbReference>
<feature type="binding site" evidence="7">
    <location>
        <position position="170"/>
    </location>
    <ligand>
        <name>Zn(2+)</name>
        <dbReference type="ChEBI" id="CHEBI:29105"/>
        <label>2</label>
    </ligand>
</feature>
<keyword evidence="10" id="KW-1185">Reference proteome</keyword>
<dbReference type="EMBL" id="FWFV01000002">
    <property type="protein sequence ID" value="SLN27136.1"/>
    <property type="molecule type" value="Genomic_DNA"/>
</dbReference>
<dbReference type="STRING" id="315423.SAMN04488020_102224"/>
<dbReference type="NCBIfam" id="TIGR03413">
    <property type="entry name" value="GSH_gloB"/>
    <property type="match status" value="1"/>
</dbReference>
<dbReference type="PIRSF" id="PIRSF005457">
    <property type="entry name" value="Glx"/>
    <property type="match status" value="1"/>
</dbReference>
<feature type="binding site" evidence="7">
    <location>
        <position position="54"/>
    </location>
    <ligand>
        <name>Zn(2+)</name>
        <dbReference type="ChEBI" id="CHEBI:29105"/>
        <label>1</label>
    </ligand>
</feature>
<reference evidence="9 10" key="1">
    <citation type="submission" date="2017-03" db="EMBL/GenBank/DDBJ databases">
        <authorList>
            <person name="Afonso C.L."/>
            <person name="Miller P.J."/>
            <person name="Scott M.A."/>
            <person name="Spackman E."/>
            <person name="Goraichik I."/>
            <person name="Dimitrov K.M."/>
            <person name="Suarez D.L."/>
            <person name="Swayne D.E."/>
        </authorList>
    </citation>
    <scope>NUCLEOTIDE SEQUENCE [LARGE SCALE GENOMIC DNA]</scope>
    <source>
        <strain evidence="9 10">CECT 7066</strain>
    </source>
</reference>
<feature type="binding site" evidence="7">
    <location>
        <position position="56"/>
    </location>
    <ligand>
        <name>Zn(2+)</name>
        <dbReference type="ChEBI" id="CHEBI:29105"/>
        <label>1</label>
    </ligand>
</feature>
<comment type="subunit">
    <text evidence="7">Monomer.</text>
</comment>
<dbReference type="UniPathway" id="UPA00619">
    <property type="reaction ID" value="UER00676"/>
</dbReference>
<feature type="binding site" evidence="7">
    <location>
        <position position="113"/>
    </location>
    <ligand>
        <name>Zn(2+)</name>
        <dbReference type="ChEBI" id="CHEBI:29105"/>
        <label>1</label>
    </ligand>
</feature>
<dbReference type="SUPFAM" id="SSF56281">
    <property type="entry name" value="Metallo-hydrolase/oxidoreductase"/>
    <property type="match status" value="1"/>
</dbReference>
<dbReference type="GO" id="GO:0004416">
    <property type="term" value="F:hydroxyacylglutathione hydrolase activity"/>
    <property type="evidence" value="ECO:0007669"/>
    <property type="project" value="UniProtKB-UniRule"/>
</dbReference>
<evidence type="ECO:0000313" key="10">
    <source>
        <dbReference type="Proteomes" id="UP000193870"/>
    </source>
</evidence>
<sequence length="254" mass="27695">MTMEIVTVPCRTDNYAFLLHEGGRTALVDAPEAAPVLDALSERGWSLDEVWITHHHPDHVEGLPDLRKAHPGLSVTGGREDAHRLPRLDREVGDGDAFQFEGHEVRVIDVSGHTIGHIAFHVPDADAAFTADSLMALGCGRVFEGTPEMMWQSLSKLAALPDQTVIYSGHEYTLNNGRFALTVEPGNDALKKRVAAVEAARAEGRFTVPSTLAEEKATNPFLRASLQEVKEAISMPHADDAAAFAEIRSRKDAF</sequence>
<evidence type="ECO:0000256" key="4">
    <source>
        <dbReference type="ARBA" id="ARBA00022723"/>
    </source>
</evidence>
<feature type="binding site" evidence="7">
    <location>
        <position position="59"/>
    </location>
    <ligand>
        <name>Zn(2+)</name>
        <dbReference type="ChEBI" id="CHEBI:29105"/>
        <label>2</label>
    </ligand>
</feature>
<dbReference type="EC" id="3.1.2.6" evidence="7"/>
<evidence type="ECO:0000259" key="8">
    <source>
        <dbReference type="SMART" id="SM00849"/>
    </source>
</evidence>